<evidence type="ECO:0000256" key="1">
    <source>
        <dbReference type="SAM" id="MobiDB-lite"/>
    </source>
</evidence>
<dbReference type="EMBL" id="CAJPWZ010001845">
    <property type="protein sequence ID" value="CAG2225321.1"/>
    <property type="molecule type" value="Genomic_DNA"/>
</dbReference>
<gene>
    <name evidence="2" type="ORF">MEDL_38462</name>
</gene>
<proteinExistence type="predicted"/>
<comment type="caution">
    <text evidence="2">The sequence shown here is derived from an EMBL/GenBank/DDBJ whole genome shotgun (WGS) entry which is preliminary data.</text>
</comment>
<organism evidence="2 3">
    <name type="scientific">Mytilus edulis</name>
    <name type="common">Blue mussel</name>
    <dbReference type="NCBI Taxonomy" id="6550"/>
    <lineage>
        <taxon>Eukaryota</taxon>
        <taxon>Metazoa</taxon>
        <taxon>Spiralia</taxon>
        <taxon>Lophotrochozoa</taxon>
        <taxon>Mollusca</taxon>
        <taxon>Bivalvia</taxon>
        <taxon>Autobranchia</taxon>
        <taxon>Pteriomorphia</taxon>
        <taxon>Mytilida</taxon>
        <taxon>Mytiloidea</taxon>
        <taxon>Mytilidae</taxon>
        <taxon>Mytilinae</taxon>
        <taxon>Mytilus</taxon>
    </lineage>
</organism>
<evidence type="ECO:0000313" key="2">
    <source>
        <dbReference type="EMBL" id="CAG2225321.1"/>
    </source>
</evidence>
<dbReference type="AlphaFoldDB" id="A0A8S3SX04"/>
<sequence>MDSYYLYKIVIDRPFNSLNDKRITSRSYIRIGEDIVETKVYYNFQKVLDCNNYKEFYITWNDNTITMGLGLQGNGTLFLKWTSSTKLESIQNVGIRTQIGIGKWIFYTSDIPTMTEEARPGPRKPITRYFQLMLQDIHYQLTNYMSTISQGTSIRSQTYTRQIIMNNEAIGLPQTTRPNDKQSRTQQMLTP</sequence>
<dbReference type="OrthoDB" id="6104479at2759"/>
<accession>A0A8S3SX04</accession>
<name>A0A8S3SX04_MYTED</name>
<protein>
    <recommendedName>
        <fullName evidence="4">Farnesoic acid O-methyl transferase domain-containing protein</fullName>
    </recommendedName>
</protein>
<dbReference type="Proteomes" id="UP000683360">
    <property type="component" value="Unassembled WGS sequence"/>
</dbReference>
<evidence type="ECO:0000313" key="3">
    <source>
        <dbReference type="Proteomes" id="UP000683360"/>
    </source>
</evidence>
<reference evidence="2" key="1">
    <citation type="submission" date="2021-03" db="EMBL/GenBank/DDBJ databases">
        <authorList>
            <person name="Bekaert M."/>
        </authorList>
    </citation>
    <scope>NUCLEOTIDE SEQUENCE</scope>
</reference>
<evidence type="ECO:0008006" key="4">
    <source>
        <dbReference type="Google" id="ProtNLM"/>
    </source>
</evidence>
<keyword evidence="3" id="KW-1185">Reference proteome</keyword>
<feature type="region of interest" description="Disordered" evidence="1">
    <location>
        <begin position="169"/>
        <end position="191"/>
    </location>
</feature>